<reference evidence="7 8" key="1">
    <citation type="submission" date="2018-02" db="EMBL/GenBank/DDBJ databases">
        <title>The genomes of Aspergillus section Nigri reveals drivers in fungal speciation.</title>
        <authorList>
            <consortium name="DOE Joint Genome Institute"/>
            <person name="Vesth T.C."/>
            <person name="Nybo J."/>
            <person name="Theobald S."/>
            <person name="Brandl J."/>
            <person name="Frisvad J.C."/>
            <person name="Nielsen K.F."/>
            <person name="Lyhne E.K."/>
            <person name="Kogle M.E."/>
            <person name="Kuo A."/>
            <person name="Riley R."/>
            <person name="Clum A."/>
            <person name="Nolan M."/>
            <person name="Lipzen A."/>
            <person name="Salamov A."/>
            <person name="Henrissat B."/>
            <person name="Wiebenga A."/>
            <person name="De vries R.P."/>
            <person name="Grigoriev I.V."/>
            <person name="Mortensen U.H."/>
            <person name="Andersen M.R."/>
            <person name="Baker S.E."/>
        </authorList>
    </citation>
    <scope>NUCLEOTIDE SEQUENCE [LARGE SCALE GENOMIC DNA]</scope>
    <source>
        <strain evidence="7 8">CBS 114.80</strain>
    </source>
</reference>
<evidence type="ECO:0000256" key="5">
    <source>
        <dbReference type="SAM" id="MobiDB-lite"/>
    </source>
</evidence>
<keyword evidence="8" id="KW-1185">Reference proteome</keyword>
<dbReference type="InterPro" id="IPR038763">
    <property type="entry name" value="DHH_sf"/>
</dbReference>
<comment type="cofactor">
    <cofactor evidence="1">
        <name>Mn(2+)</name>
        <dbReference type="ChEBI" id="CHEBI:29035"/>
    </cofactor>
</comment>
<proteinExistence type="predicted"/>
<dbReference type="Gene3D" id="3.10.310.20">
    <property type="entry name" value="DHHA2 domain"/>
    <property type="match status" value="1"/>
</dbReference>
<evidence type="ECO:0000259" key="6">
    <source>
        <dbReference type="SMART" id="SM01131"/>
    </source>
</evidence>
<accession>A0A2V5I8A6</accession>
<keyword evidence="4" id="KW-0464">Manganese</keyword>
<evidence type="ECO:0000313" key="8">
    <source>
        <dbReference type="Proteomes" id="UP000248817"/>
    </source>
</evidence>
<dbReference type="InterPro" id="IPR001667">
    <property type="entry name" value="DDH_dom"/>
</dbReference>
<feature type="compositionally biased region" description="Low complexity" evidence="5">
    <location>
        <begin position="351"/>
        <end position="360"/>
    </location>
</feature>
<feature type="compositionally biased region" description="Pro residues" evidence="5">
    <location>
        <begin position="438"/>
        <end position="448"/>
    </location>
</feature>
<feature type="region of interest" description="Disordered" evidence="5">
    <location>
        <begin position="351"/>
        <end position="373"/>
    </location>
</feature>
<dbReference type="SMART" id="SM01131">
    <property type="entry name" value="DHHA2"/>
    <property type="match status" value="1"/>
</dbReference>
<dbReference type="EMBL" id="KZ825488">
    <property type="protein sequence ID" value="PYI32899.1"/>
    <property type="molecule type" value="Genomic_DNA"/>
</dbReference>
<evidence type="ECO:0000256" key="3">
    <source>
        <dbReference type="ARBA" id="ARBA00022801"/>
    </source>
</evidence>
<dbReference type="Gene3D" id="3.90.1640.10">
    <property type="entry name" value="inorganic pyrophosphatase (n-terminal core)"/>
    <property type="match status" value="1"/>
</dbReference>
<keyword evidence="3" id="KW-0378">Hydrolase</keyword>
<dbReference type="SUPFAM" id="SSF64182">
    <property type="entry name" value="DHH phosphoesterases"/>
    <property type="match status" value="1"/>
</dbReference>
<dbReference type="Pfam" id="PF02833">
    <property type="entry name" value="DHHA2"/>
    <property type="match status" value="1"/>
</dbReference>
<feature type="domain" description="DHHA2" evidence="6">
    <location>
        <begin position="320"/>
        <end position="561"/>
    </location>
</feature>
<dbReference type="InterPro" id="IPR038222">
    <property type="entry name" value="DHHA2_dom_sf"/>
</dbReference>
<organism evidence="7 8">
    <name type="scientific">Aspergillus indologenus CBS 114.80</name>
    <dbReference type="NCBI Taxonomy" id="1450541"/>
    <lineage>
        <taxon>Eukaryota</taxon>
        <taxon>Fungi</taxon>
        <taxon>Dikarya</taxon>
        <taxon>Ascomycota</taxon>
        <taxon>Pezizomycotina</taxon>
        <taxon>Eurotiomycetes</taxon>
        <taxon>Eurotiomycetidae</taxon>
        <taxon>Eurotiales</taxon>
        <taxon>Aspergillaceae</taxon>
        <taxon>Aspergillus</taxon>
        <taxon>Aspergillus subgen. Circumdati</taxon>
    </lineage>
</organism>
<dbReference type="Pfam" id="PF01368">
    <property type="entry name" value="DHH"/>
    <property type="match status" value="1"/>
</dbReference>
<dbReference type="GO" id="GO:0005737">
    <property type="term" value="C:cytoplasm"/>
    <property type="evidence" value="ECO:0007669"/>
    <property type="project" value="InterPro"/>
</dbReference>
<evidence type="ECO:0000313" key="7">
    <source>
        <dbReference type="EMBL" id="PYI32899.1"/>
    </source>
</evidence>
<gene>
    <name evidence="7" type="ORF">BP00DRAFT_424509</name>
</gene>
<evidence type="ECO:0000256" key="1">
    <source>
        <dbReference type="ARBA" id="ARBA00001936"/>
    </source>
</evidence>
<feature type="region of interest" description="Disordered" evidence="5">
    <location>
        <begin position="436"/>
        <end position="459"/>
    </location>
</feature>
<dbReference type="AlphaFoldDB" id="A0A2V5I8A6"/>
<sequence>MSALNRSLFRFLAQSLQTHHRFLAGRICRPEETPIYVIGNPSADVDSIISALVYAYFAHPRPHVPLINLPDVPSGSELRRLRPEFLEALHLATHPAAPTEQPWEIEADTTPDLLRSHLLTVADFAAHLAQSSAADTLPAVDAVLVDWNALPNRSPSQKGHGTLPGLEAITFNVVGCIDHHVDEDFLPPIAADQPFLLQPTGSCVSLVVSMLERMGRWTPHPLSSSSSTTTTPQNPNAAPTADAELTTAAAHEHQLSKLALAPILIDTANFTAKEKVTDADTLSYSFLRAKINSTNCQQQLGSIAVGISSGEKLWDHHAFYRRIATAKENSLELLTVAEVLGRDYKEWVEVPSSASSSPGDAPGGSGSGSSGDQPAALKIGISSVVKSLAWVIRKAHHSNSNSNASSAPEAFLAELDAFARQRGLDLVVLMTAFAGPAPSSPSPSPSPSASPGSSPGTAARKEHFHRELFVAVPFAVGRRRDTAVAAAEAFVRRARTALGLERWRARLDEDEAVGQVWLDCVAQEHQQEHDSPAGNMWKGVWVQGDVTKSRKQVAPLVREAVCAV</sequence>
<protein>
    <recommendedName>
        <fullName evidence="6">DHHA2 domain-containing protein</fullName>
    </recommendedName>
</protein>
<evidence type="ECO:0000256" key="2">
    <source>
        <dbReference type="ARBA" id="ARBA00022723"/>
    </source>
</evidence>
<dbReference type="PANTHER" id="PTHR12112">
    <property type="entry name" value="BNIP - RELATED"/>
    <property type="match status" value="1"/>
</dbReference>
<dbReference type="InterPro" id="IPR004097">
    <property type="entry name" value="DHHA2"/>
</dbReference>
<dbReference type="Proteomes" id="UP000248817">
    <property type="component" value="Unassembled WGS sequence"/>
</dbReference>
<feature type="region of interest" description="Disordered" evidence="5">
    <location>
        <begin position="218"/>
        <end position="240"/>
    </location>
</feature>
<name>A0A2V5I8A6_9EURO</name>
<evidence type="ECO:0000256" key="4">
    <source>
        <dbReference type="ARBA" id="ARBA00023211"/>
    </source>
</evidence>
<keyword evidence="2" id="KW-0479">Metal-binding</keyword>
<dbReference type="GO" id="GO:0004309">
    <property type="term" value="F:exopolyphosphatase activity"/>
    <property type="evidence" value="ECO:0007669"/>
    <property type="project" value="TreeGrafter"/>
</dbReference>
<dbReference type="PANTHER" id="PTHR12112:SF39">
    <property type="entry name" value="EG:152A3.5 PROTEIN (FBGN0003116_PN PROTEIN)"/>
    <property type="match status" value="1"/>
</dbReference>